<dbReference type="SUPFAM" id="SSF81901">
    <property type="entry name" value="HCP-like"/>
    <property type="match status" value="1"/>
</dbReference>
<accession>A0ABN3IA34</accession>
<keyword evidence="2" id="KW-1185">Reference proteome</keyword>
<evidence type="ECO:0000313" key="1">
    <source>
        <dbReference type="EMBL" id="GAA2399016.1"/>
    </source>
</evidence>
<evidence type="ECO:0000313" key="2">
    <source>
        <dbReference type="Proteomes" id="UP001501231"/>
    </source>
</evidence>
<evidence type="ECO:0008006" key="3">
    <source>
        <dbReference type="Google" id="ProtNLM"/>
    </source>
</evidence>
<dbReference type="Gene3D" id="1.25.40.10">
    <property type="entry name" value="Tetratricopeptide repeat domain"/>
    <property type="match status" value="1"/>
</dbReference>
<comment type="caution">
    <text evidence="1">The sequence shown here is derived from an EMBL/GenBank/DDBJ whole genome shotgun (WGS) entry which is preliminary data.</text>
</comment>
<name>A0ABN3IA34_9ACTN</name>
<dbReference type="Proteomes" id="UP001501231">
    <property type="component" value="Unassembled WGS sequence"/>
</dbReference>
<reference evidence="1 2" key="1">
    <citation type="journal article" date="2019" name="Int. J. Syst. Evol. Microbiol.">
        <title>The Global Catalogue of Microorganisms (GCM) 10K type strain sequencing project: providing services to taxonomists for standard genome sequencing and annotation.</title>
        <authorList>
            <consortium name="The Broad Institute Genomics Platform"/>
            <consortium name="The Broad Institute Genome Sequencing Center for Infectious Disease"/>
            <person name="Wu L."/>
            <person name="Ma J."/>
        </authorList>
    </citation>
    <scope>NUCLEOTIDE SEQUENCE [LARGE SCALE GENOMIC DNA]</scope>
    <source>
        <strain evidence="1 2">JCM 3325</strain>
    </source>
</reference>
<proteinExistence type="predicted"/>
<dbReference type="RefSeq" id="WP_344586349.1">
    <property type="nucleotide sequence ID" value="NZ_BAAARW010000001.1"/>
</dbReference>
<sequence>MIGKSDEGARLDGFVQQLVELREACGSPSLRDIASISKALHARDGDEPPRVQELSATAISDVLARRRERPPAWHWVASYVLSCQAFARHSGARADDPAHESLPDWHRRYRAALPPPPGTPVGTVAGLDEALINVSVAALIDNLTSLVDDHPGARAPDWSAAPAWHEPLSMTERRYGALFGTHGIDLLNAAEEGNEDAACRLGLLLLCEDRTAEGLAWLESAAAAGDIVAQVVVHSAPQWRTEIAAQLAYELTLPGYGGDPPAWAEGRTGAEAYYRGAARSGHPGATYRLALMLHARGDDSTAAHLFGKAARLGHPEAAQARDRLRRGEDAH</sequence>
<dbReference type="InterPro" id="IPR011990">
    <property type="entry name" value="TPR-like_helical_dom_sf"/>
</dbReference>
<organism evidence="1 2">
    <name type="scientific">Actinomadura vinacea</name>
    <dbReference type="NCBI Taxonomy" id="115336"/>
    <lineage>
        <taxon>Bacteria</taxon>
        <taxon>Bacillati</taxon>
        <taxon>Actinomycetota</taxon>
        <taxon>Actinomycetes</taxon>
        <taxon>Streptosporangiales</taxon>
        <taxon>Thermomonosporaceae</taxon>
        <taxon>Actinomadura</taxon>
    </lineage>
</organism>
<dbReference type="EMBL" id="BAAARW010000001">
    <property type="protein sequence ID" value="GAA2399016.1"/>
    <property type="molecule type" value="Genomic_DNA"/>
</dbReference>
<gene>
    <name evidence="1" type="ORF">GCM10010191_02250</name>
</gene>
<protein>
    <recommendedName>
        <fullName evidence="3">Sel1 repeat family protein</fullName>
    </recommendedName>
</protein>